<feature type="signal peptide" evidence="1">
    <location>
        <begin position="1"/>
        <end position="20"/>
    </location>
</feature>
<dbReference type="Gene3D" id="3.10.490.10">
    <property type="entry name" value="Gamma-glutamyl cyclotransferase-like"/>
    <property type="match status" value="1"/>
</dbReference>
<evidence type="ECO:0000259" key="2">
    <source>
        <dbReference type="Pfam" id="PF06094"/>
    </source>
</evidence>
<dbReference type="GO" id="GO:0016740">
    <property type="term" value="F:transferase activity"/>
    <property type="evidence" value="ECO:0007669"/>
    <property type="project" value="UniProtKB-KW"/>
</dbReference>
<evidence type="ECO:0000256" key="1">
    <source>
        <dbReference type="SAM" id="SignalP"/>
    </source>
</evidence>
<dbReference type="Pfam" id="PF06094">
    <property type="entry name" value="GGACT"/>
    <property type="match status" value="1"/>
</dbReference>
<feature type="domain" description="Gamma-glutamylcyclotransferase AIG2-like" evidence="2">
    <location>
        <begin position="42"/>
        <end position="129"/>
    </location>
</feature>
<dbReference type="RefSeq" id="WP_179906908.1">
    <property type="nucleotide sequence ID" value="NZ_JACBXS010000033.1"/>
</dbReference>
<sequence>MTLFLLLVLLLALGFAVARAPFYLPAPDANAPPVPEGDSHVFGFATLTSPVVRLVVVGRPVPAEPAQLRGFTRHRRDLRDSPDMVLQGVRFRVTPEELRRLDRYERAGRRYRRDLLPLEDGTLAWVYRLIGESGVEALQD</sequence>
<dbReference type="AlphaFoldDB" id="A0A7Z0I1A6"/>
<dbReference type="CDD" id="cd06661">
    <property type="entry name" value="GGCT_like"/>
    <property type="match status" value="1"/>
</dbReference>
<evidence type="ECO:0000313" key="3">
    <source>
        <dbReference type="EMBL" id="NYS26111.1"/>
    </source>
</evidence>
<protein>
    <submittedName>
        <fullName evidence="3">Gamma-glutamylcyclotransferase</fullName>
    </submittedName>
</protein>
<feature type="chain" id="PRO_5030864838" evidence="1">
    <location>
        <begin position="21"/>
        <end position="140"/>
    </location>
</feature>
<gene>
    <name evidence="3" type="ORF">HUK65_14045</name>
</gene>
<accession>A0A7Z0I1A6</accession>
<keyword evidence="1" id="KW-0732">Signal</keyword>
<organism evidence="3 4">
    <name type="scientific">Rhabdonatronobacter sediminivivens</name>
    <dbReference type="NCBI Taxonomy" id="2743469"/>
    <lineage>
        <taxon>Bacteria</taxon>
        <taxon>Pseudomonadati</taxon>
        <taxon>Pseudomonadota</taxon>
        <taxon>Alphaproteobacteria</taxon>
        <taxon>Rhodobacterales</taxon>
        <taxon>Paracoccaceae</taxon>
        <taxon>Rhabdonatronobacter</taxon>
    </lineage>
</organism>
<proteinExistence type="predicted"/>
<reference evidence="3 4" key="1">
    <citation type="journal article" date="2000" name="Arch. Microbiol.">
        <title>Rhodobaca bogoriensis gen. nov. and sp. nov., an alkaliphilic purple nonsulfur bacterium from African Rift Valley soda lakes.</title>
        <authorList>
            <person name="Milford A.D."/>
            <person name="Achenbach L.A."/>
            <person name="Jung D.O."/>
            <person name="Madigan M.T."/>
        </authorList>
    </citation>
    <scope>NUCLEOTIDE SEQUENCE [LARGE SCALE GENOMIC DNA]</scope>
    <source>
        <strain evidence="3 4">2376</strain>
    </source>
</reference>
<dbReference type="InterPro" id="IPR013024">
    <property type="entry name" value="GGCT-like"/>
</dbReference>
<keyword evidence="4" id="KW-1185">Reference proteome</keyword>
<evidence type="ECO:0000313" key="4">
    <source>
        <dbReference type="Proteomes" id="UP000529417"/>
    </source>
</evidence>
<dbReference type="Proteomes" id="UP000529417">
    <property type="component" value="Unassembled WGS sequence"/>
</dbReference>
<dbReference type="SUPFAM" id="SSF110857">
    <property type="entry name" value="Gamma-glutamyl cyclotransferase-like"/>
    <property type="match status" value="1"/>
</dbReference>
<keyword evidence="3" id="KW-0808">Transferase</keyword>
<dbReference type="InterPro" id="IPR009288">
    <property type="entry name" value="AIG2-like_dom"/>
</dbReference>
<dbReference type="EMBL" id="JACBXS010000033">
    <property type="protein sequence ID" value="NYS26111.1"/>
    <property type="molecule type" value="Genomic_DNA"/>
</dbReference>
<name>A0A7Z0I1A6_9RHOB</name>
<comment type="caution">
    <text evidence="3">The sequence shown here is derived from an EMBL/GenBank/DDBJ whole genome shotgun (WGS) entry which is preliminary data.</text>
</comment>
<dbReference type="InterPro" id="IPR036568">
    <property type="entry name" value="GGCT-like_sf"/>
</dbReference>